<organism evidence="7 8">
    <name type="scientific">Marinibaculum pumilum</name>
    <dbReference type="NCBI Taxonomy" id="1766165"/>
    <lineage>
        <taxon>Bacteria</taxon>
        <taxon>Pseudomonadati</taxon>
        <taxon>Pseudomonadota</taxon>
        <taxon>Alphaproteobacteria</taxon>
        <taxon>Rhodospirillales</taxon>
        <taxon>Rhodospirillaceae</taxon>
        <taxon>Marinibaculum</taxon>
    </lineage>
</organism>
<protein>
    <submittedName>
        <fullName evidence="7">Type IV secretion system protein</fullName>
    </submittedName>
</protein>
<gene>
    <name evidence="7" type="ORF">ACFOGJ_24175</name>
</gene>
<keyword evidence="5 6" id="KW-0472">Membrane</keyword>
<evidence type="ECO:0000256" key="4">
    <source>
        <dbReference type="ARBA" id="ARBA00022989"/>
    </source>
</evidence>
<accession>A0ABV7L7N3</accession>
<evidence type="ECO:0000256" key="3">
    <source>
        <dbReference type="ARBA" id="ARBA00022692"/>
    </source>
</evidence>
<evidence type="ECO:0000256" key="1">
    <source>
        <dbReference type="ARBA" id="ARBA00004141"/>
    </source>
</evidence>
<evidence type="ECO:0000256" key="5">
    <source>
        <dbReference type="ARBA" id="ARBA00023136"/>
    </source>
</evidence>
<evidence type="ECO:0000256" key="2">
    <source>
        <dbReference type="ARBA" id="ARBA00007802"/>
    </source>
</evidence>
<comment type="similarity">
    <text evidence="2">Belongs to the TrbL/VirB6 family.</text>
</comment>
<evidence type="ECO:0000313" key="8">
    <source>
        <dbReference type="Proteomes" id="UP001595528"/>
    </source>
</evidence>
<dbReference type="InterPro" id="IPR007688">
    <property type="entry name" value="Conjugal_tfr_TrbL/VirB6"/>
</dbReference>
<keyword evidence="4 6" id="KW-1133">Transmembrane helix</keyword>
<feature type="transmembrane region" description="Helical" evidence="6">
    <location>
        <begin position="24"/>
        <end position="46"/>
    </location>
</feature>
<evidence type="ECO:0000313" key="7">
    <source>
        <dbReference type="EMBL" id="MFC3230368.1"/>
    </source>
</evidence>
<name>A0ABV7L7N3_9PROT</name>
<reference evidence="8" key="1">
    <citation type="journal article" date="2019" name="Int. J. Syst. Evol. Microbiol.">
        <title>The Global Catalogue of Microorganisms (GCM) 10K type strain sequencing project: providing services to taxonomists for standard genome sequencing and annotation.</title>
        <authorList>
            <consortium name="The Broad Institute Genomics Platform"/>
            <consortium name="The Broad Institute Genome Sequencing Center for Infectious Disease"/>
            <person name="Wu L."/>
            <person name="Ma J."/>
        </authorList>
    </citation>
    <scope>NUCLEOTIDE SEQUENCE [LARGE SCALE GENOMIC DNA]</scope>
    <source>
        <strain evidence="8">KCTC 42964</strain>
    </source>
</reference>
<feature type="transmembrane region" description="Helical" evidence="6">
    <location>
        <begin position="153"/>
        <end position="172"/>
    </location>
</feature>
<keyword evidence="3 6" id="KW-0812">Transmembrane</keyword>
<dbReference type="Proteomes" id="UP001595528">
    <property type="component" value="Unassembled WGS sequence"/>
</dbReference>
<feature type="transmembrane region" description="Helical" evidence="6">
    <location>
        <begin position="218"/>
        <end position="236"/>
    </location>
</feature>
<comment type="subcellular location">
    <subcellularLocation>
        <location evidence="1">Membrane</location>
        <topology evidence="1">Multi-pass membrane protein</topology>
    </subcellularLocation>
</comment>
<evidence type="ECO:0000256" key="6">
    <source>
        <dbReference type="SAM" id="Phobius"/>
    </source>
</evidence>
<proteinExistence type="inferred from homology"/>
<keyword evidence="8" id="KW-1185">Reference proteome</keyword>
<dbReference type="RefSeq" id="WP_379905477.1">
    <property type="nucleotide sequence ID" value="NZ_JBHRTR010000044.1"/>
</dbReference>
<sequence length="314" mass="33672">MDSCLTCRSFQNILERMENFSFDFYTYIDAPLIGLLGAVLSIWMIVTVGRAIAGSPIVWPQIITDLLLFSLFLGALTMAEFWMRATAIIANLAGDLGAHALWLAMDGKVPSSNYSGIAAVVHGIEQAVGTKLFDTAWAVMGDVSLWSPNLRELIIAAVVATVFVGLLFVFVFSILFAFVNIAAISILGPFILALGALPWTRSVFYEAMRIYLTEGMRLFVACAMAGLMAGMAASLVKTPDTMGDAAVFLANAENVSGVVGAFLVLLMFRRLVDLPNRVIKAASDTIPQFGAGGIGRQLLNRARPVPAPAPSGNR</sequence>
<feature type="transmembrane region" description="Helical" evidence="6">
    <location>
        <begin position="178"/>
        <end position="197"/>
    </location>
</feature>
<feature type="transmembrane region" description="Helical" evidence="6">
    <location>
        <begin position="58"/>
        <end position="79"/>
    </location>
</feature>
<feature type="transmembrane region" description="Helical" evidence="6">
    <location>
        <begin position="248"/>
        <end position="268"/>
    </location>
</feature>
<dbReference type="Pfam" id="PF04610">
    <property type="entry name" value="TrbL"/>
    <property type="match status" value="1"/>
</dbReference>
<dbReference type="EMBL" id="JBHRTR010000044">
    <property type="protein sequence ID" value="MFC3230368.1"/>
    <property type="molecule type" value="Genomic_DNA"/>
</dbReference>
<comment type="caution">
    <text evidence="7">The sequence shown here is derived from an EMBL/GenBank/DDBJ whole genome shotgun (WGS) entry which is preliminary data.</text>
</comment>